<dbReference type="Proteomes" id="UP000199494">
    <property type="component" value="Unassembled WGS sequence"/>
</dbReference>
<reference evidence="4 5" key="1">
    <citation type="submission" date="2016-10" db="EMBL/GenBank/DDBJ databases">
        <authorList>
            <person name="de Groot N.N."/>
        </authorList>
    </citation>
    <scope>NUCLEOTIDE SEQUENCE [LARGE SCALE GENOMIC DNA]</scope>
    <source>
        <strain evidence="4 5">CGMCC 4.5506</strain>
    </source>
</reference>
<evidence type="ECO:0000256" key="1">
    <source>
        <dbReference type="SAM" id="MobiDB-lite"/>
    </source>
</evidence>
<feature type="transmembrane region" description="Helical" evidence="2">
    <location>
        <begin position="50"/>
        <end position="74"/>
    </location>
</feature>
<dbReference type="Pfam" id="PF10756">
    <property type="entry name" value="bPH_6"/>
    <property type="match status" value="1"/>
</dbReference>
<gene>
    <name evidence="4" type="ORF">SAMN05421630_102270</name>
</gene>
<protein>
    <submittedName>
        <fullName evidence="4">PH domain-containing protein</fullName>
    </submittedName>
</protein>
<feature type="region of interest" description="Disordered" evidence="1">
    <location>
        <begin position="163"/>
        <end position="200"/>
    </location>
</feature>
<organism evidence="4 5">
    <name type="scientific">Prauserella marina</name>
    <dbReference type="NCBI Taxonomy" id="530584"/>
    <lineage>
        <taxon>Bacteria</taxon>
        <taxon>Bacillati</taxon>
        <taxon>Actinomycetota</taxon>
        <taxon>Actinomycetes</taxon>
        <taxon>Pseudonocardiales</taxon>
        <taxon>Pseudonocardiaceae</taxon>
        <taxon>Prauserella</taxon>
    </lineage>
</organism>
<evidence type="ECO:0000256" key="2">
    <source>
        <dbReference type="SAM" id="Phobius"/>
    </source>
</evidence>
<feature type="region of interest" description="Disordered" evidence="1">
    <location>
        <begin position="1"/>
        <end position="44"/>
    </location>
</feature>
<evidence type="ECO:0000313" key="5">
    <source>
        <dbReference type="Proteomes" id="UP000199494"/>
    </source>
</evidence>
<sequence length="200" mass="21223">MHHQRVAEQKTVAPEASPNPSPTAASAPADADEPAGQDRKGGSVNEGRKAIFRIPATSLLTIVILLFCITPAAFAAPGLQALYLFPVALTVWIIRIRTTATSAGLTVRTVFSTRELPWTSLKALAITRKSRVQAVLTDGTKVTLPTVRTRHLPVLSLVSDGLVSDPSGVLAEPETEKNSGERPEPEPDARQGGDDSGDSR</sequence>
<dbReference type="AlphaFoldDB" id="A0A1G6LY60"/>
<feature type="domain" description="Low molecular weight protein antigen 6 PH" evidence="3">
    <location>
        <begin position="95"/>
        <end position="158"/>
    </location>
</feature>
<keyword evidence="2" id="KW-0472">Membrane</keyword>
<dbReference type="EMBL" id="FMZE01000002">
    <property type="protein sequence ID" value="SDC48203.1"/>
    <property type="molecule type" value="Genomic_DNA"/>
</dbReference>
<proteinExistence type="predicted"/>
<dbReference type="InterPro" id="IPR019692">
    <property type="entry name" value="CFP-6_PH"/>
</dbReference>
<evidence type="ECO:0000259" key="3">
    <source>
        <dbReference type="Pfam" id="PF10756"/>
    </source>
</evidence>
<dbReference type="STRING" id="530584.SAMN05421630_102270"/>
<feature type="transmembrane region" description="Helical" evidence="2">
    <location>
        <begin position="80"/>
        <end position="98"/>
    </location>
</feature>
<evidence type="ECO:0000313" key="4">
    <source>
        <dbReference type="EMBL" id="SDC48203.1"/>
    </source>
</evidence>
<feature type="compositionally biased region" description="Basic and acidic residues" evidence="1">
    <location>
        <begin position="174"/>
        <end position="200"/>
    </location>
</feature>
<name>A0A1G6LY60_9PSEU</name>
<keyword evidence="5" id="KW-1185">Reference proteome</keyword>
<feature type="compositionally biased region" description="Low complexity" evidence="1">
    <location>
        <begin position="13"/>
        <end position="29"/>
    </location>
</feature>
<accession>A0A1G6LY60</accession>
<keyword evidence="2" id="KW-0812">Transmembrane</keyword>
<keyword evidence="2" id="KW-1133">Transmembrane helix</keyword>